<dbReference type="PROSITE" id="PS50893">
    <property type="entry name" value="ABC_TRANSPORTER_2"/>
    <property type="match status" value="1"/>
</dbReference>
<keyword evidence="2" id="KW-0547">Nucleotide-binding</keyword>
<organism evidence="5 6">
    <name type="scientific">Nitrospirillum amazonense</name>
    <dbReference type="NCBI Taxonomy" id="28077"/>
    <lineage>
        <taxon>Bacteria</taxon>
        <taxon>Pseudomonadati</taxon>
        <taxon>Pseudomonadota</taxon>
        <taxon>Alphaproteobacteria</taxon>
        <taxon>Rhodospirillales</taxon>
        <taxon>Azospirillaceae</taxon>
        <taxon>Nitrospirillum</taxon>
    </lineage>
</organism>
<dbReference type="Pfam" id="PF00005">
    <property type="entry name" value="ABC_tran"/>
    <property type="match status" value="1"/>
</dbReference>
<sequence length="253" mass="27029">MTALEVRGLAKAFDRPAVRNLDLTIAPGEFYGLLGPNGAGKTTTLRMIVGLLKPDAGSVRVFGVDALADPIAAKRQVAWLPDEPLIYDKLTPLEFLEFVAGLWGVPAAAASAQAEELLHRLELWDHRAERCEGFSRGMKQKAALAGALIHDPQLLILDEPLTGLDAAIAREVKDILAERVRAGATIILTTHILDVAERLVSRIGIIQGGRLLAEGTLAELRGRVGRSDSTLEEVFLDLVATPAGQAVAEQAPA</sequence>
<protein>
    <submittedName>
        <fullName evidence="5">ABC-2 type transport system ATP-binding protein</fullName>
    </submittedName>
</protein>
<dbReference type="Gene3D" id="3.40.50.300">
    <property type="entry name" value="P-loop containing nucleotide triphosphate hydrolases"/>
    <property type="match status" value="1"/>
</dbReference>
<comment type="caution">
    <text evidence="5">The sequence shown here is derived from an EMBL/GenBank/DDBJ whole genome shotgun (WGS) entry which is preliminary data.</text>
</comment>
<dbReference type="SUPFAM" id="SSF52540">
    <property type="entry name" value="P-loop containing nucleoside triphosphate hydrolases"/>
    <property type="match status" value="1"/>
</dbReference>
<gene>
    <name evidence="5" type="ORF">FBZ90_10564</name>
</gene>
<dbReference type="SMART" id="SM00382">
    <property type="entry name" value="AAA"/>
    <property type="match status" value="1"/>
</dbReference>
<name>A0A560HAV5_9PROT</name>
<keyword evidence="1" id="KW-0813">Transport</keyword>
<dbReference type="Proteomes" id="UP000315751">
    <property type="component" value="Unassembled WGS sequence"/>
</dbReference>
<dbReference type="PANTHER" id="PTHR42711:SF16">
    <property type="entry name" value="ABC TRANSPORTER ATP-BINDING PROTEIN"/>
    <property type="match status" value="1"/>
</dbReference>
<evidence type="ECO:0000256" key="2">
    <source>
        <dbReference type="ARBA" id="ARBA00022741"/>
    </source>
</evidence>
<dbReference type="InterPro" id="IPR027417">
    <property type="entry name" value="P-loop_NTPase"/>
</dbReference>
<dbReference type="InterPro" id="IPR050763">
    <property type="entry name" value="ABC_transporter_ATP-binding"/>
</dbReference>
<reference evidence="5 6" key="1">
    <citation type="submission" date="2019-06" db="EMBL/GenBank/DDBJ databases">
        <title>Genomic Encyclopedia of Type Strains, Phase IV (KMG-V): Genome sequencing to study the core and pangenomes of soil and plant-associated prokaryotes.</title>
        <authorList>
            <person name="Whitman W."/>
        </authorList>
    </citation>
    <scope>NUCLEOTIDE SEQUENCE [LARGE SCALE GENOMIC DNA]</scope>
    <source>
        <strain evidence="5 6">BR 11622</strain>
    </source>
</reference>
<keyword evidence="3 5" id="KW-0067">ATP-binding</keyword>
<evidence type="ECO:0000256" key="1">
    <source>
        <dbReference type="ARBA" id="ARBA00022448"/>
    </source>
</evidence>
<evidence type="ECO:0000256" key="3">
    <source>
        <dbReference type="ARBA" id="ARBA00022840"/>
    </source>
</evidence>
<keyword evidence="6" id="KW-1185">Reference proteome</keyword>
<dbReference type="GO" id="GO:0016887">
    <property type="term" value="F:ATP hydrolysis activity"/>
    <property type="evidence" value="ECO:0007669"/>
    <property type="project" value="InterPro"/>
</dbReference>
<dbReference type="CDD" id="cd03230">
    <property type="entry name" value="ABC_DR_subfamily_A"/>
    <property type="match status" value="1"/>
</dbReference>
<evidence type="ECO:0000313" key="5">
    <source>
        <dbReference type="EMBL" id="TWB43251.1"/>
    </source>
</evidence>
<accession>A0A560HAV5</accession>
<dbReference type="GO" id="GO:0005524">
    <property type="term" value="F:ATP binding"/>
    <property type="evidence" value="ECO:0007669"/>
    <property type="project" value="UniProtKB-KW"/>
</dbReference>
<proteinExistence type="predicted"/>
<dbReference type="InterPro" id="IPR003439">
    <property type="entry name" value="ABC_transporter-like_ATP-bd"/>
</dbReference>
<dbReference type="OrthoDB" id="9778547at2"/>
<dbReference type="EMBL" id="VITR01000005">
    <property type="protein sequence ID" value="TWB43251.1"/>
    <property type="molecule type" value="Genomic_DNA"/>
</dbReference>
<evidence type="ECO:0000259" key="4">
    <source>
        <dbReference type="PROSITE" id="PS50893"/>
    </source>
</evidence>
<dbReference type="InterPro" id="IPR003593">
    <property type="entry name" value="AAA+_ATPase"/>
</dbReference>
<dbReference type="AlphaFoldDB" id="A0A560HAV5"/>
<feature type="domain" description="ABC transporter" evidence="4">
    <location>
        <begin position="1"/>
        <end position="233"/>
    </location>
</feature>
<dbReference type="PANTHER" id="PTHR42711">
    <property type="entry name" value="ABC TRANSPORTER ATP-BINDING PROTEIN"/>
    <property type="match status" value="1"/>
</dbReference>
<evidence type="ECO:0000313" key="6">
    <source>
        <dbReference type="Proteomes" id="UP000315751"/>
    </source>
</evidence>